<gene>
    <name evidence="3" type="ORF">U9M48_020503</name>
</gene>
<accession>A0AAQ3WSQ9</accession>
<feature type="region of interest" description="Disordered" evidence="1">
    <location>
        <begin position="109"/>
        <end position="159"/>
    </location>
</feature>
<dbReference type="InterPro" id="IPR004182">
    <property type="entry name" value="GRAM"/>
</dbReference>
<evidence type="ECO:0000313" key="3">
    <source>
        <dbReference type="EMBL" id="WVZ71976.1"/>
    </source>
</evidence>
<dbReference type="InterPro" id="IPR037848">
    <property type="entry name" value="GEM-like"/>
</dbReference>
<protein>
    <recommendedName>
        <fullName evidence="2">GRAM domain-containing protein</fullName>
    </recommendedName>
</protein>
<dbReference type="AlphaFoldDB" id="A0AAQ3WSQ9"/>
<feature type="non-terminal residue" evidence="3">
    <location>
        <position position="365"/>
    </location>
</feature>
<dbReference type="Pfam" id="PF02893">
    <property type="entry name" value="GRAM"/>
    <property type="match status" value="1"/>
</dbReference>
<evidence type="ECO:0000259" key="2">
    <source>
        <dbReference type="Pfam" id="PF02893"/>
    </source>
</evidence>
<dbReference type="Proteomes" id="UP001341281">
    <property type="component" value="Chromosome 04"/>
</dbReference>
<evidence type="ECO:0000313" key="4">
    <source>
        <dbReference type="Proteomes" id="UP001341281"/>
    </source>
</evidence>
<dbReference type="EMBL" id="CP144748">
    <property type="protein sequence ID" value="WVZ71976.1"/>
    <property type="molecule type" value="Genomic_DNA"/>
</dbReference>
<dbReference type="PANTHER" id="PTHR31969">
    <property type="entry name" value="GEM-LIKE PROTEIN 2"/>
    <property type="match status" value="1"/>
</dbReference>
<evidence type="ECO:0000256" key="1">
    <source>
        <dbReference type="SAM" id="MobiDB-lite"/>
    </source>
</evidence>
<reference evidence="3 4" key="1">
    <citation type="submission" date="2024-02" db="EMBL/GenBank/DDBJ databases">
        <title>High-quality chromosome-scale genome assembly of Pensacola bahiagrass (Paspalum notatum Flugge var. saurae).</title>
        <authorList>
            <person name="Vega J.M."/>
            <person name="Podio M."/>
            <person name="Orjuela J."/>
            <person name="Siena L.A."/>
            <person name="Pessino S.C."/>
            <person name="Combes M.C."/>
            <person name="Mariac C."/>
            <person name="Albertini E."/>
            <person name="Pupilli F."/>
            <person name="Ortiz J.P.A."/>
            <person name="Leblanc O."/>
        </authorList>
    </citation>
    <scope>NUCLEOTIDE SEQUENCE [LARGE SCALE GENOMIC DNA]</scope>
    <source>
        <strain evidence="3">R1</strain>
        <tissue evidence="3">Leaf</tissue>
    </source>
</reference>
<sequence>KTTSPLRLLSLAAAPPLSPSPAAAAPPARFPLCACSSAGALPRALHHGRSLRRRYRCYISPRHRSSPRRNSVTPASLLPPPPPSRSVPASLFSRAFSFGRIPSFFSGSRFPPPPATVHRRRSLPPSSCATVLPPSRTASPASPPSQQHFARRHLAPATARSHIRFRRGPRRLCPGVRSVPEVLVGGGAPPLPAPYHAAAAAPSAYGGNPYVHTPAGGAATAPKSACTLHALESGSCSHSSGCARAVRFFFADTMDSVTDVLGKMGKRFGEAARKTENITGNFWQHLKTGPSITDAAMGRISQVVIPLAQLRSVNSSTSRTNIAEKYIQVVSVDNHGFWFIGFVYYDSAVKNLLEALQEAQSLRAQ</sequence>
<organism evidence="3 4">
    <name type="scientific">Paspalum notatum var. saurae</name>
    <dbReference type="NCBI Taxonomy" id="547442"/>
    <lineage>
        <taxon>Eukaryota</taxon>
        <taxon>Viridiplantae</taxon>
        <taxon>Streptophyta</taxon>
        <taxon>Embryophyta</taxon>
        <taxon>Tracheophyta</taxon>
        <taxon>Spermatophyta</taxon>
        <taxon>Magnoliopsida</taxon>
        <taxon>Liliopsida</taxon>
        <taxon>Poales</taxon>
        <taxon>Poaceae</taxon>
        <taxon>PACMAD clade</taxon>
        <taxon>Panicoideae</taxon>
        <taxon>Andropogonodae</taxon>
        <taxon>Paspaleae</taxon>
        <taxon>Paspalinae</taxon>
        <taxon>Paspalum</taxon>
    </lineage>
</organism>
<feature type="region of interest" description="Disordered" evidence="1">
    <location>
        <begin position="62"/>
        <end position="84"/>
    </location>
</feature>
<keyword evidence="4" id="KW-1185">Reference proteome</keyword>
<proteinExistence type="predicted"/>
<name>A0AAQ3WSQ9_PASNO</name>
<feature type="domain" description="GRAM" evidence="2">
    <location>
        <begin position="301"/>
        <end position="359"/>
    </location>
</feature>